<proteinExistence type="predicted"/>
<dbReference type="GO" id="GO:0005789">
    <property type="term" value="C:endoplasmic reticulum membrane"/>
    <property type="evidence" value="ECO:0007669"/>
    <property type="project" value="UniProtKB-SubCell"/>
</dbReference>
<keyword evidence="3 9" id="KW-0812">Transmembrane</keyword>
<evidence type="ECO:0000256" key="6">
    <source>
        <dbReference type="ARBA" id="ARBA00023055"/>
    </source>
</evidence>
<evidence type="ECO:0000256" key="8">
    <source>
        <dbReference type="ARBA" id="ARBA00023136"/>
    </source>
</evidence>
<gene>
    <name evidence="11" type="ORF">HK099_000456</name>
</gene>
<evidence type="ECO:0000256" key="4">
    <source>
        <dbReference type="ARBA" id="ARBA00022824"/>
    </source>
</evidence>
<keyword evidence="2" id="KW-0813">Transport</keyword>
<evidence type="ECO:0000256" key="2">
    <source>
        <dbReference type="ARBA" id="ARBA00022448"/>
    </source>
</evidence>
<feature type="domain" description="SMP-LTD" evidence="10">
    <location>
        <begin position="150"/>
        <end position="334"/>
    </location>
</feature>
<keyword evidence="4" id="KW-0256">Endoplasmic reticulum</keyword>
<dbReference type="EMBL" id="JADGJW010000110">
    <property type="protein sequence ID" value="KAJ3223972.1"/>
    <property type="molecule type" value="Genomic_DNA"/>
</dbReference>
<keyword evidence="12" id="KW-1185">Reference proteome</keyword>
<evidence type="ECO:0000256" key="9">
    <source>
        <dbReference type="SAM" id="Phobius"/>
    </source>
</evidence>
<name>A0AAD5U484_9FUNG</name>
<feature type="transmembrane region" description="Helical" evidence="9">
    <location>
        <begin position="20"/>
        <end position="39"/>
    </location>
</feature>
<evidence type="ECO:0000256" key="3">
    <source>
        <dbReference type="ARBA" id="ARBA00022692"/>
    </source>
</evidence>
<keyword evidence="6" id="KW-0445">Lipid transport</keyword>
<dbReference type="PANTHER" id="PTHR13466:SF0">
    <property type="entry name" value="SMP-LTD DOMAIN-CONTAINING PROTEIN"/>
    <property type="match status" value="1"/>
</dbReference>
<dbReference type="GO" id="GO:0032865">
    <property type="term" value="C:ERMES complex"/>
    <property type="evidence" value="ECO:0007669"/>
    <property type="project" value="TreeGrafter"/>
</dbReference>
<evidence type="ECO:0000259" key="10">
    <source>
        <dbReference type="PROSITE" id="PS51847"/>
    </source>
</evidence>
<evidence type="ECO:0000313" key="11">
    <source>
        <dbReference type="EMBL" id="KAJ3223972.1"/>
    </source>
</evidence>
<dbReference type="CDD" id="cd21669">
    <property type="entry name" value="SMP_SF"/>
    <property type="match status" value="1"/>
</dbReference>
<dbReference type="PROSITE" id="PS51847">
    <property type="entry name" value="SMP"/>
    <property type="match status" value="1"/>
</dbReference>
<protein>
    <recommendedName>
        <fullName evidence="10">SMP-LTD domain-containing protein</fullName>
    </recommendedName>
</protein>
<dbReference type="GO" id="GO:0015914">
    <property type="term" value="P:phospholipid transport"/>
    <property type="evidence" value="ECO:0007669"/>
    <property type="project" value="TreeGrafter"/>
</dbReference>
<dbReference type="Proteomes" id="UP001211065">
    <property type="component" value="Unassembled WGS sequence"/>
</dbReference>
<accession>A0AAD5U484</accession>
<keyword evidence="5 9" id="KW-1133">Transmembrane helix</keyword>
<dbReference type="GO" id="GO:0008289">
    <property type="term" value="F:lipid binding"/>
    <property type="evidence" value="ECO:0007669"/>
    <property type="project" value="UniProtKB-KW"/>
</dbReference>
<comment type="caution">
    <text evidence="11">The sequence shown here is derived from an EMBL/GenBank/DDBJ whole genome shotgun (WGS) entry which is preliminary data.</text>
</comment>
<dbReference type="AlphaFoldDB" id="A0AAD5U484"/>
<evidence type="ECO:0000256" key="5">
    <source>
        <dbReference type="ARBA" id="ARBA00022989"/>
    </source>
</evidence>
<evidence type="ECO:0000313" key="12">
    <source>
        <dbReference type="Proteomes" id="UP001211065"/>
    </source>
</evidence>
<keyword evidence="8 9" id="KW-0472">Membrane</keyword>
<comment type="subcellular location">
    <subcellularLocation>
        <location evidence="1">Endoplasmic reticulum membrane</location>
    </subcellularLocation>
</comment>
<reference evidence="11" key="1">
    <citation type="submission" date="2020-05" db="EMBL/GenBank/DDBJ databases">
        <title>Phylogenomic resolution of chytrid fungi.</title>
        <authorList>
            <person name="Stajich J.E."/>
            <person name="Amses K."/>
            <person name="Simmons R."/>
            <person name="Seto K."/>
            <person name="Myers J."/>
            <person name="Bonds A."/>
            <person name="Quandt C.A."/>
            <person name="Barry K."/>
            <person name="Liu P."/>
            <person name="Grigoriev I."/>
            <person name="Longcore J.E."/>
            <person name="James T.Y."/>
        </authorList>
    </citation>
    <scope>NUCLEOTIDE SEQUENCE</scope>
    <source>
        <strain evidence="11">JEL0476</strain>
    </source>
</reference>
<evidence type="ECO:0000256" key="7">
    <source>
        <dbReference type="ARBA" id="ARBA00023121"/>
    </source>
</evidence>
<dbReference type="PANTHER" id="PTHR13466">
    <property type="entry name" value="TEX2 PROTEIN-RELATED"/>
    <property type="match status" value="1"/>
</dbReference>
<organism evidence="11 12">
    <name type="scientific">Clydaea vesicula</name>
    <dbReference type="NCBI Taxonomy" id="447962"/>
    <lineage>
        <taxon>Eukaryota</taxon>
        <taxon>Fungi</taxon>
        <taxon>Fungi incertae sedis</taxon>
        <taxon>Chytridiomycota</taxon>
        <taxon>Chytridiomycota incertae sedis</taxon>
        <taxon>Chytridiomycetes</taxon>
        <taxon>Lobulomycetales</taxon>
        <taxon>Lobulomycetaceae</taxon>
        <taxon>Clydaea</taxon>
    </lineage>
</organism>
<dbReference type="InterPro" id="IPR031468">
    <property type="entry name" value="SMP_LBD"/>
</dbReference>
<keyword evidence="7" id="KW-0446">Lipid-binding</keyword>
<dbReference type="GO" id="GO:1990456">
    <property type="term" value="P:mitochondrion-endoplasmic reticulum membrane tethering"/>
    <property type="evidence" value="ECO:0007669"/>
    <property type="project" value="TreeGrafter"/>
</dbReference>
<evidence type="ECO:0000256" key="1">
    <source>
        <dbReference type="ARBA" id="ARBA00004586"/>
    </source>
</evidence>
<sequence>MSNHSSTTEKENDPFSPVVVYSVIFISIFAFVALVFALFELKQRKKNGPTTSRSISNSDTSSIKEQLPAYTENNSSTLLNFYKLKMNFFFGNKTAEEEKTLTYDDISTPQEVPKKLETYLKATICGSADLQQEPMVKKHQKWVISGDLYPSENASWLNLFVARYFLEFRRLKKFEVETIFWLNEMLDTYLSSFRNSKLTVTDLDFGDESPKFEKISIVKQLTEDLVTELEIAFNFCGNAFLLMDVKTMAGTFKSKISLNHIKGKLRVRFPSISSASKMDVTFLDNDNICSFEIDLDTSSSGLIENSINKALSKIFKKLFKDTIVYPNVFTTSILDDTPAGGESKKEHVSIVSIEKTVQSIKIVKTEE</sequence>